<dbReference type="InterPro" id="IPR023631">
    <property type="entry name" value="Amidase_dom"/>
</dbReference>
<dbReference type="Gene3D" id="3.90.1300.10">
    <property type="entry name" value="Amidase signature (AS) domain"/>
    <property type="match status" value="1"/>
</dbReference>
<dbReference type="Pfam" id="PF01425">
    <property type="entry name" value="Amidase"/>
    <property type="match status" value="1"/>
</dbReference>
<dbReference type="NCBIfam" id="TIGR00132">
    <property type="entry name" value="gatA"/>
    <property type="match status" value="1"/>
</dbReference>
<dbReference type="PIRSF" id="PIRSF001221">
    <property type="entry name" value="Amidase_fungi"/>
    <property type="match status" value="1"/>
</dbReference>
<evidence type="ECO:0000256" key="5">
    <source>
        <dbReference type="ARBA" id="ARBA00025295"/>
    </source>
</evidence>
<dbReference type="AlphaFoldDB" id="A0A098B921"/>
<dbReference type="GO" id="GO:0005524">
    <property type="term" value="F:ATP binding"/>
    <property type="evidence" value="ECO:0007669"/>
    <property type="project" value="UniProtKB-KW"/>
</dbReference>
<dbReference type="InterPro" id="IPR000120">
    <property type="entry name" value="Amidase"/>
</dbReference>
<evidence type="ECO:0000259" key="7">
    <source>
        <dbReference type="Pfam" id="PF01425"/>
    </source>
</evidence>
<comment type="catalytic activity">
    <reaction evidence="6">
        <text>L-glutamyl-tRNA(Gln) + L-glutamine + ATP + H2O = L-glutaminyl-tRNA(Gln) + L-glutamate + ADP + phosphate + H(+)</text>
        <dbReference type="Rhea" id="RHEA:17521"/>
        <dbReference type="Rhea" id="RHEA-COMP:9681"/>
        <dbReference type="Rhea" id="RHEA-COMP:9684"/>
        <dbReference type="ChEBI" id="CHEBI:15377"/>
        <dbReference type="ChEBI" id="CHEBI:15378"/>
        <dbReference type="ChEBI" id="CHEBI:29985"/>
        <dbReference type="ChEBI" id="CHEBI:30616"/>
        <dbReference type="ChEBI" id="CHEBI:43474"/>
        <dbReference type="ChEBI" id="CHEBI:58359"/>
        <dbReference type="ChEBI" id="CHEBI:78520"/>
        <dbReference type="ChEBI" id="CHEBI:78521"/>
        <dbReference type="ChEBI" id="CHEBI:456216"/>
        <dbReference type="EC" id="6.3.5.7"/>
    </reaction>
</comment>
<dbReference type="RefSeq" id="WP_208926481.1">
    <property type="nucleotide sequence ID" value="NZ_LK996017.1"/>
</dbReference>
<keyword evidence="3 6" id="KW-0067">ATP-binding</keyword>
<dbReference type="InterPro" id="IPR036928">
    <property type="entry name" value="AS_sf"/>
</dbReference>
<keyword evidence="2 6" id="KW-0547">Nucleotide-binding</keyword>
<feature type="active site" description="Charge relay system" evidence="6">
    <location>
        <position position="154"/>
    </location>
</feature>
<evidence type="ECO:0000256" key="1">
    <source>
        <dbReference type="ARBA" id="ARBA00022598"/>
    </source>
</evidence>
<comment type="similarity">
    <text evidence="6">Belongs to the amidase family. GatA subfamily.</text>
</comment>
<accession>A0A098B921</accession>
<keyword evidence="8" id="KW-0808">Transferase</keyword>
<proteinExistence type="inferred from homology"/>
<dbReference type="PATRIC" id="fig|49338.4.peg.5357"/>
<protein>
    <recommendedName>
        <fullName evidence="6">Glutamyl-tRNA(Gln) amidotransferase subunit A</fullName>
        <shortName evidence="6">Glu-ADT subunit A</shortName>
        <ecNumber evidence="6">6.3.5.7</ecNumber>
    </recommendedName>
</protein>
<reference evidence="8" key="1">
    <citation type="submission" date="2014-07" db="EMBL/GenBank/DDBJ databases">
        <authorList>
            <person name="Hornung V.Bastian."/>
        </authorList>
    </citation>
    <scope>NUCLEOTIDE SEQUENCE</scope>
    <source>
        <strain evidence="8">PCE-S</strain>
    </source>
</reference>
<gene>
    <name evidence="6" type="primary">gatA</name>
    <name evidence="8" type="ORF">DPCES_4981</name>
</gene>
<dbReference type="PANTHER" id="PTHR11895">
    <property type="entry name" value="TRANSAMIDASE"/>
    <property type="match status" value="1"/>
</dbReference>
<dbReference type="InterPro" id="IPR004412">
    <property type="entry name" value="GatA"/>
</dbReference>
<evidence type="ECO:0000256" key="6">
    <source>
        <dbReference type="HAMAP-Rule" id="MF_00120"/>
    </source>
</evidence>
<comment type="caution">
    <text evidence="6">Lacks conserved residue(s) required for the propagation of feature annotation.</text>
</comment>
<dbReference type="HAMAP" id="MF_00120">
    <property type="entry name" value="GatA"/>
    <property type="match status" value="1"/>
</dbReference>
<name>A0A098B921_DESHA</name>
<dbReference type="GO" id="GO:0030956">
    <property type="term" value="C:glutamyl-tRNA(Gln) amidotransferase complex"/>
    <property type="evidence" value="ECO:0007669"/>
    <property type="project" value="InterPro"/>
</dbReference>
<keyword evidence="1 6" id="KW-0436">Ligase</keyword>
<dbReference type="GO" id="GO:0006412">
    <property type="term" value="P:translation"/>
    <property type="evidence" value="ECO:0007669"/>
    <property type="project" value="UniProtKB-UniRule"/>
</dbReference>
<evidence type="ECO:0000256" key="2">
    <source>
        <dbReference type="ARBA" id="ARBA00022741"/>
    </source>
</evidence>
<dbReference type="SUPFAM" id="SSF75304">
    <property type="entry name" value="Amidase signature (AS) enzymes"/>
    <property type="match status" value="1"/>
</dbReference>
<feature type="domain" description="Amidase" evidence="7">
    <location>
        <begin position="24"/>
        <end position="468"/>
    </location>
</feature>
<evidence type="ECO:0000256" key="3">
    <source>
        <dbReference type="ARBA" id="ARBA00022840"/>
    </source>
</evidence>
<comment type="subunit">
    <text evidence="6">Heterotrimer of A, B and C subunits.</text>
</comment>
<sequence length="491" mass="52117">MQLHTLTVHQLSQLLADKEVSSLELTQAYLERIRQKDHELQAFVTVTGEEALAQARLVDEQRLGGEELSALAGIPMAVQDNICTAGVKTTCASRMLSHYIPPADATVMGRLKKAGSVLIGKANLDEFGMGSSTGHSACHDTRNPFDLTAVPGGSGGGAAAAVAAGEAAFALGSDTAGDIRQPAAFCGVIGFKPTYGYVPRTGLISYASSLDQIGPFARDLKDLALILKTICGHDAGDSTSALLEVPDFRESLSNDSNDIKGLKIGLPKEYLAAGVSPGVAARLQEAITKLEELGARCVEVTLPHTEVAAAAHYALACAEASSNLARYDGVRYGLRVEGEDVLNMFMKTRGQGFGSAVKRSIMLGTHVLSSAHYDDYYTQALKVRTLNSQDFAQAFEQVDCLLTPATLTTAPQKSGLAGDSLALVHSHRCTLPANLAGLPALSLPYGLSEGMPVGLQLIGRHFDEQTLLRVAYTLEQNRDQTRPQPNPADRK</sequence>
<dbReference type="GO" id="GO:0050567">
    <property type="term" value="F:glutaminyl-tRNA synthase (glutamine-hydrolyzing) activity"/>
    <property type="evidence" value="ECO:0007669"/>
    <property type="project" value="UniProtKB-UniRule"/>
</dbReference>
<dbReference type="GO" id="GO:0016740">
    <property type="term" value="F:transferase activity"/>
    <property type="evidence" value="ECO:0007669"/>
    <property type="project" value="UniProtKB-KW"/>
</dbReference>
<evidence type="ECO:0000313" key="8">
    <source>
        <dbReference type="EMBL" id="CDX04867.1"/>
    </source>
</evidence>
<dbReference type="EMBL" id="LK996017">
    <property type="protein sequence ID" value="CDX04867.1"/>
    <property type="molecule type" value="Genomic_DNA"/>
</dbReference>
<dbReference type="PANTHER" id="PTHR11895:SF151">
    <property type="entry name" value="GLUTAMYL-TRNA(GLN) AMIDOTRANSFERASE SUBUNIT A"/>
    <property type="match status" value="1"/>
</dbReference>
<comment type="function">
    <text evidence="5 6">Allows the formation of correctly charged Gln-tRNA(Gln) through the transamidation of misacylated Glu-tRNA(Gln) in organisms which lack glutaminyl-tRNA synthetase. The reaction takes place in the presence of glutamine and ATP through an activated gamma-phospho-Glu-tRNA(Gln).</text>
</comment>
<organism evidence="8">
    <name type="scientific">Desulfitobacterium hafniense</name>
    <name type="common">Desulfitobacterium frappieri</name>
    <dbReference type="NCBI Taxonomy" id="49338"/>
    <lineage>
        <taxon>Bacteria</taxon>
        <taxon>Bacillati</taxon>
        <taxon>Bacillota</taxon>
        <taxon>Clostridia</taxon>
        <taxon>Eubacteriales</taxon>
        <taxon>Desulfitobacteriaceae</taxon>
        <taxon>Desulfitobacterium</taxon>
    </lineage>
</organism>
<keyword evidence="4 6" id="KW-0648">Protein biosynthesis</keyword>
<dbReference type="EC" id="6.3.5.7" evidence="6"/>
<evidence type="ECO:0000256" key="4">
    <source>
        <dbReference type="ARBA" id="ARBA00022917"/>
    </source>
</evidence>